<proteinExistence type="predicted"/>
<feature type="compositionally biased region" description="Basic and acidic residues" evidence="1">
    <location>
        <begin position="51"/>
        <end position="78"/>
    </location>
</feature>
<evidence type="ECO:0000313" key="3">
    <source>
        <dbReference type="Proteomes" id="UP000268093"/>
    </source>
</evidence>
<comment type="caution">
    <text evidence="2">The sequence shown here is derived from an EMBL/GenBank/DDBJ whole genome shotgun (WGS) entry which is preliminary data.</text>
</comment>
<sequence length="143" mass="16223">MHFAPSRRAILIVLPRPLHDGYVRGVDHANDAKDYEQDVDCLLVPGASDSFKMEERREKPVQSTEEKIARTRDRDHGAYENGAEPENVLLPLHQRVVLAGLGEQPVLHDADGREQLQRDRQADSERVQRLDAINEQVARGEVQ</sequence>
<gene>
    <name evidence="2" type="ORF">BC936DRAFT_140354</name>
</gene>
<evidence type="ECO:0000313" key="2">
    <source>
        <dbReference type="EMBL" id="RUP06366.1"/>
    </source>
</evidence>
<feature type="region of interest" description="Disordered" evidence="1">
    <location>
        <begin position="51"/>
        <end position="86"/>
    </location>
</feature>
<dbReference type="AlphaFoldDB" id="A0A433AUI4"/>
<dbReference type="Proteomes" id="UP000268093">
    <property type="component" value="Unassembled WGS sequence"/>
</dbReference>
<dbReference type="EMBL" id="RBNI01016878">
    <property type="protein sequence ID" value="RUP06366.1"/>
    <property type="molecule type" value="Genomic_DNA"/>
</dbReference>
<accession>A0A433AUI4</accession>
<feature type="region of interest" description="Disordered" evidence="1">
    <location>
        <begin position="104"/>
        <end position="143"/>
    </location>
</feature>
<organism evidence="2 3">
    <name type="scientific">Jimgerdemannia flammicorona</name>
    <dbReference type="NCBI Taxonomy" id="994334"/>
    <lineage>
        <taxon>Eukaryota</taxon>
        <taxon>Fungi</taxon>
        <taxon>Fungi incertae sedis</taxon>
        <taxon>Mucoromycota</taxon>
        <taxon>Mucoromycotina</taxon>
        <taxon>Endogonomycetes</taxon>
        <taxon>Endogonales</taxon>
        <taxon>Endogonaceae</taxon>
        <taxon>Jimgerdemannia</taxon>
    </lineage>
</organism>
<feature type="compositionally biased region" description="Basic and acidic residues" evidence="1">
    <location>
        <begin position="106"/>
        <end position="129"/>
    </location>
</feature>
<reference evidence="2 3" key="1">
    <citation type="journal article" date="2018" name="New Phytol.">
        <title>Phylogenomics of Endogonaceae and evolution of mycorrhizas within Mucoromycota.</title>
        <authorList>
            <person name="Chang Y."/>
            <person name="Desiro A."/>
            <person name="Na H."/>
            <person name="Sandor L."/>
            <person name="Lipzen A."/>
            <person name="Clum A."/>
            <person name="Barry K."/>
            <person name="Grigoriev I.V."/>
            <person name="Martin F.M."/>
            <person name="Stajich J.E."/>
            <person name="Smith M.E."/>
            <person name="Bonito G."/>
            <person name="Spatafora J.W."/>
        </authorList>
    </citation>
    <scope>NUCLEOTIDE SEQUENCE [LARGE SCALE GENOMIC DNA]</scope>
    <source>
        <strain evidence="2 3">GMNB39</strain>
    </source>
</reference>
<name>A0A433AUI4_9FUNG</name>
<evidence type="ECO:0000256" key="1">
    <source>
        <dbReference type="SAM" id="MobiDB-lite"/>
    </source>
</evidence>
<protein>
    <submittedName>
        <fullName evidence="2">Uncharacterized protein</fullName>
    </submittedName>
</protein>
<keyword evidence="3" id="KW-1185">Reference proteome</keyword>